<dbReference type="GO" id="GO:0005737">
    <property type="term" value="C:cytoplasm"/>
    <property type="evidence" value="ECO:0007669"/>
    <property type="project" value="TreeGrafter"/>
</dbReference>
<dbReference type="STRING" id="46731.A0A3M6TFW7"/>
<accession>A0A3M6TFW7</accession>
<gene>
    <name evidence="3" type="ORF">pdam_00002320</name>
</gene>
<dbReference type="AlphaFoldDB" id="A0A3M6TFW7"/>
<evidence type="ECO:0000313" key="3">
    <source>
        <dbReference type="EMBL" id="RMX40114.1"/>
    </source>
</evidence>
<feature type="region of interest" description="Disordered" evidence="2">
    <location>
        <begin position="27"/>
        <end position="59"/>
    </location>
</feature>
<keyword evidence="4" id="KW-1185">Reference proteome</keyword>
<dbReference type="GO" id="GO:0045505">
    <property type="term" value="F:dynein intermediate chain binding"/>
    <property type="evidence" value="ECO:0007669"/>
    <property type="project" value="TreeGrafter"/>
</dbReference>
<evidence type="ECO:0000313" key="4">
    <source>
        <dbReference type="Proteomes" id="UP000275408"/>
    </source>
</evidence>
<comment type="similarity">
    <text evidence="1">Belongs to the dynein light chain Tctex-type family.</text>
</comment>
<dbReference type="GO" id="GO:0007018">
    <property type="term" value="P:microtubule-based movement"/>
    <property type="evidence" value="ECO:0007669"/>
    <property type="project" value="TreeGrafter"/>
</dbReference>
<dbReference type="PANTHER" id="PTHR21255:SF65">
    <property type="entry name" value="TCTEX1 DOMAIN-CONTAINING PROTEIN 2"/>
    <property type="match status" value="1"/>
</dbReference>
<dbReference type="CDD" id="cd21451">
    <property type="entry name" value="DLC-like_TCTEX1D"/>
    <property type="match status" value="2"/>
</dbReference>
<dbReference type="Proteomes" id="UP000275408">
    <property type="component" value="Unassembled WGS sequence"/>
</dbReference>
<sequence>MDDFGPVGGRQGRSYLSQALLEESEVQSQISVGSSKQRRISGESTKSDRKISTQEESRKISVTGRRISAASYFSSWKKPTETSAVKEQRRRLMENTYRLEPKIRLPEGTVRAIITEALDTLKSHSYSATHSPFIAKLLTTRILESVKQLNIERYKFVCLVTIGTKGSQDLRIASRCLWDDQFDTFVSVCFERQEFFAVGTVYARHANFVKMNEGSSSGRRQSHSSRTLSEETESNAVLFESSVEKIGSQRSPSVESEQSVRKVSQESNLSRKITGLSRRISAASFFSNFKKPAVETKPTDEKLKKTFENTYRLEPKIRFPEGKVRVVIQEALDTLDSHTYSAHHTPFLVKLLTARILENVKQLNIERYKIVCMITLGTKESQGVRVASRCLWNSHFDTCVSACFEREKFFAVGTVYGIYYE</sequence>
<dbReference type="Gene3D" id="3.30.1140.40">
    <property type="entry name" value="Tctex-1"/>
    <property type="match status" value="2"/>
</dbReference>
<evidence type="ECO:0000256" key="1">
    <source>
        <dbReference type="ARBA" id="ARBA00005361"/>
    </source>
</evidence>
<dbReference type="OrthoDB" id="10248487at2759"/>
<protein>
    <recommendedName>
        <fullName evidence="5">Tctex1 domain-containing protein 1</fullName>
    </recommendedName>
</protein>
<feature type="compositionally biased region" description="Basic and acidic residues" evidence="2">
    <location>
        <begin position="45"/>
        <end position="59"/>
    </location>
</feature>
<evidence type="ECO:0008006" key="5">
    <source>
        <dbReference type="Google" id="ProtNLM"/>
    </source>
</evidence>
<dbReference type="PANTHER" id="PTHR21255">
    <property type="entry name" value="T-COMPLEX-ASSOCIATED-TESTIS-EXPRESSED 1/ DYNEIN LIGHT CHAIN"/>
    <property type="match status" value="1"/>
</dbReference>
<feature type="region of interest" description="Disordered" evidence="2">
    <location>
        <begin position="213"/>
        <end position="234"/>
    </location>
</feature>
<dbReference type="Pfam" id="PF03645">
    <property type="entry name" value="Tctex-1"/>
    <property type="match status" value="2"/>
</dbReference>
<name>A0A3M6TFW7_POCDA</name>
<dbReference type="InterPro" id="IPR038586">
    <property type="entry name" value="Tctex-1-like_sf"/>
</dbReference>
<evidence type="ECO:0000256" key="2">
    <source>
        <dbReference type="SAM" id="MobiDB-lite"/>
    </source>
</evidence>
<comment type="caution">
    <text evidence="3">The sequence shown here is derived from an EMBL/GenBank/DDBJ whole genome shotgun (WGS) entry which is preliminary data.</text>
</comment>
<organism evidence="3 4">
    <name type="scientific">Pocillopora damicornis</name>
    <name type="common">Cauliflower coral</name>
    <name type="synonym">Millepora damicornis</name>
    <dbReference type="NCBI Taxonomy" id="46731"/>
    <lineage>
        <taxon>Eukaryota</taxon>
        <taxon>Metazoa</taxon>
        <taxon>Cnidaria</taxon>
        <taxon>Anthozoa</taxon>
        <taxon>Hexacorallia</taxon>
        <taxon>Scleractinia</taxon>
        <taxon>Astrocoeniina</taxon>
        <taxon>Pocilloporidae</taxon>
        <taxon>Pocillopora</taxon>
    </lineage>
</organism>
<dbReference type="EMBL" id="RCHS01003687">
    <property type="protein sequence ID" value="RMX40114.1"/>
    <property type="molecule type" value="Genomic_DNA"/>
</dbReference>
<reference evidence="3 4" key="1">
    <citation type="journal article" date="2018" name="Sci. Rep.">
        <title>Comparative analysis of the Pocillopora damicornis genome highlights role of immune system in coral evolution.</title>
        <authorList>
            <person name="Cunning R."/>
            <person name="Bay R.A."/>
            <person name="Gillette P."/>
            <person name="Baker A.C."/>
            <person name="Traylor-Knowles N."/>
        </authorList>
    </citation>
    <scope>NUCLEOTIDE SEQUENCE [LARGE SCALE GENOMIC DNA]</scope>
    <source>
        <strain evidence="3">RSMAS</strain>
        <tissue evidence="3">Whole animal</tissue>
    </source>
</reference>
<dbReference type="GO" id="GO:0005868">
    <property type="term" value="C:cytoplasmic dynein complex"/>
    <property type="evidence" value="ECO:0007669"/>
    <property type="project" value="TreeGrafter"/>
</dbReference>
<proteinExistence type="inferred from homology"/>
<dbReference type="InterPro" id="IPR005334">
    <property type="entry name" value="Tctex-1-like"/>
</dbReference>